<accession>A0ABW5PCT9</accession>
<dbReference type="InterPro" id="IPR003594">
    <property type="entry name" value="HATPase_dom"/>
</dbReference>
<keyword evidence="19" id="KW-1185">Reference proteome</keyword>
<dbReference type="Pfam" id="PF02743">
    <property type="entry name" value="dCache_1"/>
    <property type="match status" value="1"/>
</dbReference>
<dbReference type="EC" id="2.7.13.3" evidence="3"/>
<evidence type="ECO:0000256" key="13">
    <source>
        <dbReference type="ARBA" id="ARBA00023136"/>
    </source>
</evidence>
<feature type="coiled-coil region" evidence="14">
    <location>
        <begin position="365"/>
        <end position="394"/>
    </location>
</feature>
<evidence type="ECO:0000259" key="16">
    <source>
        <dbReference type="PROSITE" id="PS50109"/>
    </source>
</evidence>
<gene>
    <name evidence="18" type="ORF">ACFSUF_07570</name>
</gene>
<evidence type="ECO:0000313" key="18">
    <source>
        <dbReference type="EMBL" id="MFD2612290.1"/>
    </source>
</evidence>
<dbReference type="SUPFAM" id="SSF55874">
    <property type="entry name" value="ATPase domain of HSP90 chaperone/DNA topoisomerase II/histidine kinase"/>
    <property type="match status" value="1"/>
</dbReference>
<evidence type="ECO:0000313" key="19">
    <source>
        <dbReference type="Proteomes" id="UP001597541"/>
    </source>
</evidence>
<organism evidence="18 19">
    <name type="scientific">Paenibacillus gansuensis</name>
    <dbReference type="NCBI Taxonomy" id="306542"/>
    <lineage>
        <taxon>Bacteria</taxon>
        <taxon>Bacillati</taxon>
        <taxon>Bacillota</taxon>
        <taxon>Bacilli</taxon>
        <taxon>Bacillales</taxon>
        <taxon>Paenibacillaceae</taxon>
        <taxon>Paenibacillus</taxon>
    </lineage>
</organism>
<keyword evidence="7 15" id="KW-0812">Transmembrane</keyword>
<dbReference type="Pfam" id="PF00672">
    <property type="entry name" value="HAMP"/>
    <property type="match status" value="1"/>
</dbReference>
<comment type="subcellular location">
    <subcellularLocation>
        <location evidence="2">Cell membrane</location>
        <topology evidence="2">Multi-pass membrane protein</topology>
    </subcellularLocation>
</comment>
<feature type="domain" description="Histidine kinase" evidence="16">
    <location>
        <begin position="416"/>
        <end position="597"/>
    </location>
</feature>
<keyword evidence="6 18" id="KW-0808">Transferase</keyword>
<evidence type="ECO:0000259" key="17">
    <source>
        <dbReference type="PROSITE" id="PS50885"/>
    </source>
</evidence>
<feature type="transmembrane region" description="Helical" evidence="15">
    <location>
        <begin position="9"/>
        <end position="30"/>
    </location>
</feature>
<dbReference type="Proteomes" id="UP001597541">
    <property type="component" value="Unassembled WGS sequence"/>
</dbReference>
<dbReference type="CDD" id="cd06225">
    <property type="entry name" value="HAMP"/>
    <property type="match status" value="1"/>
</dbReference>
<evidence type="ECO:0000256" key="9">
    <source>
        <dbReference type="ARBA" id="ARBA00022777"/>
    </source>
</evidence>
<dbReference type="EMBL" id="JBHUME010000005">
    <property type="protein sequence ID" value="MFD2612290.1"/>
    <property type="molecule type" value="Genomic_DNA"/>
</dbReference>
<dbReference type="SUPFAM" id="SSF158472">
    <property type="entry name" value="HAMP domain-like"/>
    <property type="match status" value="1"/>
</dbReference>
<dbReference type="SMART" id="SM00387">
    <property type="entry name" value="HATPase_c"/>
    <property type="match status" value="1"/>
</dbReference>
<dbReference type="CDD" id="cd12912">
    <property type="entry name" value="PDC2_MCP_like"/>
    <property type="match status" value="1"/>
</dbReference>
<dbReference type="InterPro" id="IPR003660">
    <property type="entry name" value="HAMP_dom"/>
</dbReference>
<dbReference type="Gene3D" id="6.10.340.10">
    <property type="match status" value="1"/>
</dbReference>
<dbReference type="InterPro" id="IPR010559">
    <property type="entry name" value="Sig_transdc_His_kin_internal"/>
</dbReference>
<dbReference type="InterPro" id="IPR004358">
    <property type="entry name" value="Sig_transdc_His_kin-like_C"/>
</dbReference>
<keyword evidence="13 15" id="KW-0472">Membrane</keyword>
<sequence length="604" mass="69461">MKSSLARQIFIYFLIVIVISLASVSLFSYLQSSRALDRQMEKYIAQMINNASYQTDLYLETYKDVSNSILSNFDVKHFLDMAPDDSYAHFYYSSQIKSYVLEPVSIQYPQINRIYLIGNNGRAVMNGTPFDTSHQLKWLWENTPETGEIAIFTEKMYPGQSNVITLARRIRGYSSYEPSGVLAIELKVQELTRIWRYMDLGEEGYFFIMDAEGRFVYHPEEKRIGEIADESFRNHMDSGEGSFIHKAEGRNRLYVTRASDESGWKLTLSMPVEELRAPIDTIRTTTIIVGLVTLAFALWLAYRFGESIVTPIRKLKEGMRETEKGNWRRIEGTERTDEIGGLMRSYNLMVTRLSQMIERVYEAELVNQKAALALQETELEKQKAEYQSLQLQINPHFLYNTLATVDGYAIVQKSVEISEIVEAMAFMLRYSLQTNLEEITIANELNHIRNYLMILKHRIGRDFEIDVAVAPDLLLEKCVRLTLQPLVENAFQHAFPDGIDENSVIRIDAKAEGGYFYLIVEDNGAGLTADQLHDLRQRLSQNRLAESSGDTLYHSGGIGLMNVNRRIQLVFGEQYGLLVDSEEGRGTRFTMKMPEQIHRRRTLT</sequence>
<evidence type="ECO:0000256" key="10">
    <source>
        <dbReference type="ARBA" id="ARBA00022840"/>
    </source>
</evidence>
<evidence type="ECO:0000256" key="3">
    <source>
        <dbReference type="ARBA" id="ARBA00012438"/>
    </source>
</evidence>
<reference evidence="19" key="1">
    <citation type="journal article" date="2019" name="Int. J. Syst. Evol. Microbiol.">
        <title>The Global Catalogue of Microorganisms (GCM) 10K type strain sequencing project: providing services to taxonomists for standard genome sequencing and annotation.</title>
        <authorList>
            <consortium name="The Broad Institute Genomics Platform"/>
            <consortium name="The Broad Institute Genome Sequencing Center for Infectious Disease"/>
            <person name="Wu L."/>
            <person name="Ma J."/>
        </authorList>
    </citation>
    <scope>NUCLEOTIDE SEQUENCE [LARGE SCALE GENOMIC DNA]</scope>
    <source>
        <strain evidence="19">KCTC 3950</strain>
    </source>
</reference>
<keyword evidence="4" id="KW-1003">Cell membrane</keyword>
<protein>
    <recommendedName>
        <fullName evidence="3">histidine kinase</fullName>
        <ecNumber evidence="3">2.7.13.3</ecNumber>
    </recommendedName>
</protein>
<evidence type="ECO:0000256" key="7">
    <source>
        <dbReference type="ARBA" id="ARBA00022692"/>
    </source>
</evidence>
<dbReference type="InterPro" id="IPR033479">
    <property type="entry name" value="dCache_1"/>
</dbReference>
<dbReference type="GO" id="GO:0004673">
    <property type="term" value="F:protein histidine kinase activity"/>
    <property type="evidence" value="ECO:0007669"/>
    <property type="project" value="UniProtKB-EC"/>
</dbReference>
<evidence type="ECO:0000256" key="1">
    <source>
        <dbReference type="ARBA" id="ARBA00000085"/>
    </source>
</evidence>
<dbReference type="Pfam" id="PF06580">
    <property type="entry name" value="His_kinase"/>
    <property type="match status" value="1"/>
</dbReference>
<keyword evidence="5" id="KW-0597">Phosphoprotein</keyword>
<evidence type="ECO:0000256" key="15">
    <source>
        <dbReference type="SAM" id="Phobius"/>
    </source>
</evidence>
<dbReference type="Gene3D" id="3.30.450.20">
    <property type="entry name" value="PAS domain"/>
    <property type="match status" value="1"/>
</dbReference>
<dbReference type="PANTHER" id="PTHR34220">
    <property type="entry name" value="SENSOR HISTIDINE KINASE YPDA"/>
    <property type="match status" value="1"/>
</dbReference>
<keyword evidence="9 18" id="KW-0418">Kinase</keyword>
<dbReference type="PROSITE" id="PS50109">
    <property type="entry name" value="HIS_KIN"/>
    <property type="match status" value="1"/>
</dbReference>
<dbReference type="RefSeq" id="WP_377601662.1">
    <property type="nucleotide sequence ID" value="NZ_JBHUME010000005.1"/>
</dbReference>
<comment type="caution">
    <text evidence="18">The sequence shown here is derived from an EMBL/GenBank/DDBJ whole genome shotgun (WGS) entry which is preliminary data.</text>
</comment>
<proteinExistence type="predicted"/>
<evidence type="ECO:0000256" key="12">
    <source>
        <dbReference type="ARBA" id="ARBA00023012"/>
    </source>
</evidence>
<feature type="domain" description="HAMP" evidence="17">
    <location>
        <begin position="306"/>
        <end position="358"/>
    </location>
</feature>
<evidence type="ECO:0000256" key="8">
    <source>
        <dbReference type="ARBA" id="ARBA00022741"/>
    </source>
</evidence>
<keyword evidence="14" id="KW-0175">Coiled coil</keyword>
<dbReference type="SMART" id="SM00304">
    <property type="entry name" value="HAMP"/>
    <property type="match status" value="1"/>
</dbReference>
<dbReference type="InterPro" id="IPR005467">
    <property type="entry name" value="His_kinase_dom"/>
</dbReference>
<keyword evidence="8" id="KW-0547">Nucleotide-binding</keyword>
<dbReference type="PANTHER" id="PTHR34220:SF11">
    <property type="entry name" value="SENSOR PROTEIN KINASE HPTS"/>
    <property type="match status" value="1"/>
</dbReference>
<keyword evidence="11 15" id="KW-1133">Transmembrane helix</keyword>
<dbReference type="PRINTS" id="PR00344">
    <property type="entry name" value="BCTRLSENSOR"/>
</dbReference>
<evidence type="ECO:0000256" key="6">
    <source>
        <dbReference type="ARBA" id="ARBA00022679"/>
    </source>
</evidence>
<evidence type="ECO:0000256" key="11">
    <source>
        <dbReference type="ARBA" id="ARBA00022989"/>
    </source>
</evidence>
<name>A0ABW5PCT9_9BACL</name>
<keyword evidence="10" id="KW-0067">ATP-binding</keyword>
<comment type="catalytic activity">
    <reaction evidence="1">
        <text>ATP + protein L-histidine = ADP + protein N-phospho-L-histidine.</text>
        <dbReference type="EC" id="2.7.13.3"/>
    </reaction>
</comment>
<dbReference type="Pfam" id="PF02518">
    <property type="entry name" value="HATPase_c"/>
    <property type="match status" value="1"/>
</dbReference>
<dbReference type="InterPro" id="IPR036890">
    <property type="entry name" value="HATPase_C_sf"/>
</dbReference>
<dbReference type="PROSITE" id="PS50885">
    <property type="entry name" value="HAMP"/>
    <property type="match status" value="1"/>
</dbReference>
<evidence type="ECO:0000256" key="2">
    <source>
        <dbReference type="ARBA" id="ARBA00004651"/>
    </source>
</evidence>
<dbReference type="InterPro" id="IPR050640">
    <property type="entry name" value="Bact_2-comp_sensor_kinase"/>
</dbReference>
<dbReference type="Gene3D" id="3.30.565.10">
    <property type="entry name" value="Histidine kinase-like ATPase, C-terminal domain"/>
    <property type="match status" value="1"/>
</dbReference>
<evidence type="ECO:0000256" key="14">
    <source>
        <dbReference type="SAM" id="Coils"/>
    </source>
</evidence>
<evidence type="ECO:0000256" key="5">
    <source>
        <dbReference type="ARBA" id="ARBA00022553"/>
    </source>
</evidence>
<evidence type="ECO:0000256" key="4">
    <source>
        <dbReference type="ARBA" id="ARBA00022475"/>
    </source>
</evidence>
<keyword evidence="12" id="KW-0902">Two-component regulatory system</keyword>